<accession>A0A8E1W6P5</accession>
<dbReference type="EMBL" id="JACJHR010000090">
    <property type="protein sequence ID" value="MBB2505076.1"/>
    <property type="molecule type" value="Genomic_DNA"/>
</dbReference>
<reference evidence="1 4" key="2">
    <citation type="submission" date="2020-08" db="EMBL/GenBank/DDBJ databases">
        <title>Amycolatopsis echigonensis JCM 21831.</title>
        <authorList>
            <person name="Tedsree N."/>
            <person name="Kuncharoen N."/>
            <person name="Likhitwitayawuid K."/>
            <person name="Tanasupawat S."/>
        </authorList>
    </citation>
    <scope>NUCLEOTIDE SEQUENCE [LARGE SCALE GENOMIC DNA]</scope>
    <source>
        <strain evidence="1 4">JCM 21831</strain>
    </source>
</reference>
<dbReference type="EMBL" id="PJMY01000003">
    <property type="protein sequence ID" value="PKV91405.1"/>
    <property type="molecule type" value="Genomic_DNA"/>
</dbReference>
<evidence type="ECO:0000313" key="1">
    <source>
        <dbReference type="EMBL" id="MBB2505076.1"/>
    </source>
</evidence>
<dbReference type="RefSeq" id="WP_101435465.1">
    <property type="nucleotide sequence ID" value="NZ_JACJHR010000090.1"/>
</dbReference>
<dbReference type="Proteomes" id="UP000233750">
    <property type="component" value="Unassembled WGS sequence"/>
</dbReference>
<dbReference type="AlphaFoldDB" id="A0A2N3WC05"/>
<protein>
    <recommendedName>
        <fullName evidence="5">Excreted virulence factor EspC (Type VII ESX diderm)</fullName>
    </recommendedName>
</protein>
<evidence type="ECO:0000313" key="2">
    <source>
        <dbReference type="EMBL" id="PKV91405.1"/>
    </source>
</evidence>
<evidence type="ECO:0008006" key="5">
    <source>
        <dbReference type="Google" id="ProtNLM"/>
    </source>
</evidence>
<name>A0A2N3WC05_9PSEU</name>
<reference evidence="2 3" key="1">
    <citation type="submission" date="2017-12" db="EMBL/GenBank/DDBJ databases">
        <title>Sequencing the genomes of 1000 Actinobacteria strains.</title>
        <authorList>
            <person name="Klenk H.-P."/>
        </authorList>
    </citation>
    <scope>NUCLEOTIDE SEQUENCE [LARGE SCALE GENOMIC DNA]</scope>
    <source>
        <strain evidence="2 3">DSM 45165</strain>
    </source>
</reference>
<sequence length="122" mass="13140">MTGKGFEVVPQALRRTQAAFVDSARRHLELCGEDLPGFKMNEQDLGLLGHLAGIVPEYNAAVDQIVHKAAASCDSLDAAAHSLDTAAKAYEAQDEEYYKKFGWLAGKVDEGGVYQPDNKGGN</sequence>
<dbReference type="Proteomes" id="UP000550260">
    <property type="component" value="Unassembled WGS sequence"/>
</dbReference>
<organism evidence="2 3">
    <name type="scientific">Amycolatopsis echigonensis</name>
    <dbReference type="NCBI Taxonomy" id="2576905"/>
    <lineage>
        <taxon>Bacteria</taxon>
        <taxon>Bacillati</taxon>
        <taxon>Actinomycetota</taxon>
        <taxon>Actinomycetes</taxon>
        <taxon>Pseudonocardiales</taxon>
        <taxon>Pseudonocardiaceae</taxon>
        <taxon>Amycolatopsis</taxon>
    </lineage>
</organism>
<dbReference type="OrthoDB" id="3632462at2"/>
<evidence type="ECO:0000313" key="3">
    <source>
        <dbReference type="Proteomes" id="UP000233750"/>
    </source>
</evidence>
<keyword evidence="3" id="KW-1185">Reference proteome</keyword>
<gene>
    <name evidence="2" type="ORF">ATK30_2176</name>
    <name evidence="1" type="ORF">H5411_38820</name>
</gene>
<proteinExistence type="predicted"/>
<evidence type="ECO:0000313" key="4">
    <source>
        <dbReference type="Proteomes" id="UP000550260"/>
    </source>
</evidence>
<comment type="caution">
    <text evidence="2">The sequence shown here is derived from an EMBL/GenBank/DDBJ whole genome shotgun (WGS) entry which is preliminary data.</text>
</comment>
<accession>A0A2N3WC05</accession>